<dbReference type="Pfam" id="PF02421">
    <property type="entry name" value="FeoB_N"/>
    <property type="match status" value="1"/>
</dbReference>
<evidence type="ECO:0000256" key="4">
    <source>
        <dbReference type="ARBA" id="ARBA00022496"/>
    </source>
</evidence>
<keyword evidence="7 14" id="KW-0547">Nucleotide-binding</keyword>
<dbReference type="PROSITE" id="PS51711">
    <property type="entry name" value="G_FEOB"/>
    <property type="match status" value="1"/>
</dbReference>
<evidence type="ECO:0000256" key="6">
    <source>
        <dbReference type="ARBA" id="ARBA00022692"/>
    </source>
</evidence>
<keyword evidence="2 16" id="KW-0813">Transport</keyword>
<evidence type="ECO:0000256" key="3">
    <source>
        <dbReference type="ARBA" id="ARBA00022475"/>
    </source>
</evidence>
<dbReference type="GO" id="GO:0046872">
    <property type="term" value="F:metal ion binding"/>
    <property type="evidence" value="ECO:0007669"/>
    <property type="project" value="UniProtKB-KW"/>
</dbReference>
<feature type="binding site" evidence="15">
    <location>
        <position position="29"/>
    </location>
    <ligand>
        <name>Mg(2+)</name>
        <dbReference type="ChEBI" id="CHEBI:18420"/>
        <label>2</label>
    </ligand>
</feature>
<keyword evidence="5" id="KW-0997">Cell inner membrane</keyword>
<feature type="binding site" evidence="14">
    <location>
        <begin position="39"/>
        <end position="43"/>
    </location>
    <ligand>
        <name>GTP</name>
        <dbReference type="ChEBI" id="CHEBI:37565"/>
        <label>1</label>
    </ligand>
</feature>
<organism evidence="18 19">
    <name type="scientific">Cetobacterium somerae ATCC BAA-474</name>
    <dbReference type="NCBI Taxonomy" id="1319815"/>
    <lineage>
        <taxon>Bacteria</taxon>
        <taxon>Fusobacteriati</taxon>
        <taxon>Fusobacteriota</taxon>
        <taxon>Fusobacteriia</taxon>
        <taxon>Fusobacteriales</taxon>
        <taxon>Fusobacteriaceae</taxon>
        <taxon>Cetobacterium</taxon>
    </lineage>
</organism>
<dbReference type="NCBIfam" id="TIGR00231">
    <property type="entry name" value="small_GTP"/>
    <property type="match status" value="1"/>
</dbReference>
<name>U7VCP8_9FUSO</name>
<evidence type="ECO:0000256" key="1">
    <source>
        <dbReference type="ARBA" id="ARBA00004429"/>
    </source>
</evidence>
<feature type="transmembrane region" description="Helical" evidence="16">
    <location>
        <begin position="468"/>
        <end position="487"/>
    </location>
</feature>
<dbReference type="InterPro" id="IPR011640">
    <property type="entry name" value="Fe2_transport_prot_B_C"/>
</dbReference>
<feature type="binding site" evidence="14">
    <location>
        <begin position="14"/>
        <end position="21"/>
    </location>
    <ligand>
        <name>GTP</name>
        <dbReference type="ChEBI" id="CHEBI:37565"/>
        <label>1</label>
    </ligand>
</feature>
<dbReference type="CDD" id="cd01879">
    <property type="entry name" value="FeoB"/>
    <property type="match status" value="1"/>
</dbReference>
<dbReference type="PANTHER" id="PTHR43185">
    <property type="entry name" value="FERROUS IRON TRANSPORT PROTEIN B"/>
    <property type="match status" value="1"/>
</dbReference>
<dbReference type="PANTHER" id="PTHR43185:SF1">
    <property type="entry name" value="FE(2+) TRANSPORTER FEOB"/>
    <property type="match status" value="1"/>
</dbReference>
<dbReference type="Pfam" id="PF07670">
    <property type="entry name" value="Gate"/>
    <property type="match status" value="2"/>
</dbReference>
<comment type="function">
    <text evidence="16">Probable transporter of a GTP-driven Fe(2+) uptake system.</text>
</comment>
<dbReference type="InterPro" id="IPR030389">
    <property type="entry name" value="G_FEOB_dom"/>
</dbReference>
<dbReference type="Gene3D" id="3.40.50.300">
    <property type="entry name" value="P-loop containing nucleotide triphosphate hydrolases"/>
    <property type="match status" value="1"/>
</dbReference>
<feature type="transmembrane region" description="Helical" evidence="16">
    <location>
        <begin position="682"/>
        <end position="704"/>
    </location>
</feature>
<feature type="binding site" evidence="14">
    <location>
        <begin position="149"/>
        <end position="151"/>
    </location>
    <ligand>
        <name>GTP</name>
        <dbReference type="ChEBI" id="CHEBI:37565"/>
        <label>1</label>
    </ligand>
</feature>
<feature type="domain" description="FeoB-type G" evidence="17">
    <location>
        <begin position="7"/>
        <end position="169"/>
    </location>
</feature>
<dbReference type="InterPro" id="IPR050860">
    <property type="entry name" value="FeoB_GTPase"/>
</dbReference>
<dbReference type="NCBIfam" id="TIGR00437">
    <property type="entry name" value="feoB"/>
    <property type="match status" value="1"/>
</dbReference>
<feature type="binding site" evidence="14">
    <location>
        <begin position="120"/>
        <end position="123"/>
    </location>
    <ligand>
        <name>GTP</name>
        <dbReference type="ChEBI" id="CHEBI:37565"/>
        <label>1</label>
    </ligand>
</feature>
<accession>U7VCP8</accession>
<sequence>MDRRLKMIKIAFTGNPNVGKSALINAIAGSNLKVGNWAGVTVEKKEAEFEYKGEKIQCIDLPGVYSLSPYTLEETITRDFIINEKPDVIINIVDSTNLERNLYLTMLLKELEKPMIMALNFYDEFEKLNYKLDVKKFVDMIEMDVIMTSATKRTGVQELLDKALVIAKESKENKKYTLLFDKCLEEAIGEVKCKINCDEKLQKASEKFGMDFLAIKLLEQDKHLLEILKTEYKYEEDSSILKITKQLEDDHDEDIETIFAEGRYGTVKGILAKTFTTSIKSRLDFTDKVDRVLLNKYLGLPIFFLIIVGLMGTVFNGSAPLIDWVDGFVNDYIGKYVSMLIDENTPNWLASLVMDGILGGVGGVVVFVPLMLYLYFFLAILEESGYMSRVAFLMDKIMTKLGLNGKAFVPMVLGFGCTVPAIYATRTLEDESSRRLTAAMAPFMSCGARLPVYGLFTAAFFGAKAGMVVMSLYVLGIVVAILTGLALKNFEMFKAEGRALLIELPPYRVPSLRVIVKSTLTRTGSYLKKATTIIMGMLMILWALTYFPNNGDTANSYMAKFGKTFQGVLKPTGFADRWETVAAIPPSLAAKEIVVGFMAQVLVGDKDAQEIEDEVNHETTFIEDTVDQLAGLGVAIKDSILGVVSLDIKGLFSVPDESEIEEEGSGVVAATKMLWTDELAPLRAYSFMVFILLVVPCVVTLGAIKQEFGYKFTGFIIGMLLVVPYIVSTLVFQIGKLFF</sequence>
<feature type="transmembrane region" description="Helical" evidence="16">
    <location>
        <begin position="401"/>
        <end position="424"/>
    </location>
</feature>
<keyword evidence="4 16" id="KW-0410">Iron transport</keyword>
<evidence type="ECO:0000256" key="11">
    <source>
        <dbReference type="ARBA" id="ARBA00023134"/>
    </source>
</evidence>
<dbReference type="GO" id="GO:0015093">
    <property type="term" value="F:ferrous iron transmembrane transporter activity"/>
    <property type="evidence" value="ECO:0007669"/>
    <property type="project" value="UniProtKB-UniRule"/>
</dbReference>
<dbReference type="EMBL" id="AXZF01000019">
    <property type="protein sequence ID" value="ERT69497.1"/>
    <property type="molecule type" value="Genomic_DNA"/>
</dbReference>
<evidence type="ECO:0000256" key="16">
    <source>
        <dbReference type="RuleBase" id="RU362098"/>
    </source>
</evidence>
<keyword evidence="3" id="KW-1003">Cell membrane</keyword>
<dbReference type="GO" id="GO:0005525">
    <property type="term" value="F:GTP binding"/>
    <property type="evidence" value="ECO:0007669"/>
    <property type="project" value="UniProtKB-KW"/>
</dbReference>
<evidence type="ECO:0000256" key="12">
    <source>
        <dbReference type="ARBA" id="ARBA00023136"/>
    </source>
</evidence>
<feature type="transmembrane region" description="Helical" evidence="16">
    <location>
        <begin position="436"/>
        <end position="456"/>
    </location>
</feature>
<feature type="binding site" evidence="15">
    <location>
        <position position="25"/>
    </location>
    <ligand>
        <name>Mg(2+)</name>
        <dbReference type="ChEBI" id="CHEBI:18420"/>
        <label>2</label>
    </ligand>
</feature>
<evidence type="ECO:0000256" key="7">
    <source>
        <dbReference type="ARBA" id="ARBA00022741"/>
    </source>
</evidence>
<dbReference type="Pfam" id="PF17910">
    <property type="entry name" value="FeoB_Cyto"/>
    <property type="match status" value="1"/>
</dbReference>
<evidence type="ECO:0000256" key="9">
    <source>
        <dbReference type="ARBA" id="ARBA00023004"/>
    </source>
</evidence>
<proteinExistence type="inferred from homology"/>
<feature type="transmembrane region" description="Helical" evidence="16">
    <location>
        <begin position="357"/>
        <end position="381"/>
    </location>
</feature>
<feature type="binding site" evidence="15">
    <location>
        <position position="26"/>
    </location>
    <ligand>
        <name>Mg(2+)</name>
        <dbReference type="ChEBI" id="CHEBI:18420"/>
        <label>2</label>
    </ligand>
</feature>
<evidence type="ECO:0000256" key="8">
    <source>
        <dbReference type="ARBA" id="ARBA00022989"/>
    </source>
</evidence>
<evidence type="ECO:0000259" key="17">
    <source>
        <dbReference type="PROSITE" id="PS51711"/>
    </source>
</evidence>
<keyword evidence="15" id="KW-0460">Magnesium</keyword>
<feature type="transmembrane region" description="Helical" evidence="16">
    <location>
        <begin position="297"/>
        <end position="315"/>
    </location>
</feature>
<feature type="binding site" evidence="14">
    <location>
        <begin position="60"/>
        <end position="63"/>
    </location>
    <ligand>
        <name>GTP</name>
        <dbReference type="ChEBI" id="CHEBI:37565"/>
        <label>1</label>
    </ligand>
</feature>
<evidence type="ECO:0000256" key="2">
    <source>
        <dbReference type="ARBA" id="ARBA00022448"/>
    </source>
</evidence>
<comment type="similarity">
    <text evidence="16">Belongs to the TRAFAC class TrmE-Era-EngA-EngB-Septin-like GTPase superfamily. FeoB GTPase (TC 9.A.8) family.</text>
</comment>
<evidence type="ECO:0000313" key="18">
    <source>
        <dbReference type="EMBL" id="ERT69497.1"/>
    </source>
</evidence>
<dbReference type="InterPro" id="IPR003373">
    <property type="entry name" value="Fe2_transport_prot-B"/>
</dbReference>
<dbReference type="InterPro" id="IPR027417">
    <property type="entry name" value="P-loop_NTPase"/>
</dbReference>
<dbReference type="InterPro" id="IPR041069">
    <property type="entry name" value="FeoB_Cyto"/>
</dbReference>
<dbReference type="AlphaFoldDB" id="U7VCP8"/>
<reference evidence="18 19" key="1">
    <citation type="submission" date="2013-08" db="EMBL/GenBank/DDBJ databases">
        <authorList>
            <person name="Weinstock G."/>
            <person name="Sodergren E."/>
            <person name="Wylie T."/>
            <person name="Fulton L."/>
            <person name="Fulton R."/>
            <person name="Fronick C."/>
            <person name="O'Laughlin M."/>
            <person name="Godfrey J."/>
            <person name="Miner T."/>
            <person name="Herter B."/>
            <person name="Appelbaum E."/>
            <person name="Cordes M."/>
            <person name="Lek S."/>
            <person name="Wollam A."/>
            <person name="Pepin K.H."/>
            <person name="Palsikar V.B."/>
            <person name="Mitreva M."/>
            <person name="Wilson R.K."/>
        </authorList>
    </citation>
    <scope>NUCLEOTIDE SEQUENCE [LARGE SCALE GENOMIC DNA]</scope>
    <source>
        <strain evidence="18 19">ATCC BAA-474</strain>
    </source>
</reference>
<keyword evidence="19" id="KW-1185">Reference proteome</keyword>
<gene>
    <name evidence="18" type="ORF">HMPREF0202_00525</name>
</gene>
<evidence type="ECO:0000256" key="15">
    <source>
        <dbReference type="PIRSR" id="PIRSR603373-2"/>
    </source>
</evidence>
<dbReference type="Proteomes" id="UP000017081">
    <property type="component" value="Unassembled WGS sequence"/>
</dbReference>
<dbReference type="eggNOG" id="COG0370">
    <property type="taxonomic scope" value="Bacteria"/>
</dbReference>
<keyword evidence="9 16" id="KW-0408">Iron</keyword>
<dbReference type="STRING" id="1319815.HMPREF0202_00525"/>
<dbReference type="FunFam" id="3.40.50.300:FF:000426">
    <property type="entry name" value="Ferrous iron transport protein B"/>
    <property type="match status" value="1"/>
</dbReference>
<keyword evidence="12 16" id="KW-0472">Membrane</keyword>
<comment type="caution">
    <text evidence="18">The sequence shown here is derived from an EMBL/GenBank/DDBJ whole genome shotgun (WGS) entry which is preliminary data.</text>
</comment>
<dbReference type="InterPro" id="IPR005225">
    <property type="entry name" value="Small_GTP-bd"/>
</dbReference>
<dbReference type="Gene3D" id="1.10.287.1770">
    <property type="match status" value="1"/>
</dbReference>
<evidence type="ECO:0000256" key="13">
    <source>
        <dbReference type="NCBIfam" id="TIGR00437"/>
    </source>
</evidence>
<evidence type="ECO:0000313" key="19">
    <source>
        <dbReference type="Proteomes" id="UP000017081"/>
    </source>
</evidence>
<evidence type="ECO:0000256" key="10">
    <source>
        <dbReference type="ARBA" id="ARBA00023065"/>
    </source>
</evidence>
<dbReference type="InterPro" id="IPR011642">
    <property type="entry name" value="Gate_dom"/>
</dbReference>
<keyword evidence="11 14" id="KW-0342">GTP-binding</keyword>
<comment type="subcellular location">
    <subcellularLocation>
        <location evidence="1 16">Cell inner membrane</location>
        <topology evidence="1 16">Multi-pass membrane protein</topology>
    </subcellularLocation>
</comment>
<keyword evidence="8 16" id="KW-1133">Transmembrane helix</keyword>
<feature type="transmembrane region" description="Helical" evidence="16">
    <location>
        <begin position="530"/>
        <end position="548"/>
    </location>
</feature>
<protein>
    <recommendedName>
        <fullName evidence="13 16">Ferrous iron transport protein B</fullName>
    </recommendedName>
</protein>
<keyword evidence="15" id="KW-0479">Metal-binding</keyword>
<feature type="transmembrane region" description="Helical" evidence="16">
    <location>
        <begin position="710"/>
        <end position="732"/>
    </location>
</feature>
<dbReference type="SUPFAM" id="SSF52540">
    <property type="entry name" value="P-loop containing nucleoside triphosphate hydrolases"/>
    <property type="match status" value="1"/>
</dbReference>
<dbReference type="PATRIC" id="fig|1319815.3.peg.501"/>
<dbReference type="Pfam" id="PF07664">
    <property type="entry name" value="FeoB_C"/>
    <property type="match status" value="1"/>
</dbReference>
<evidence type="ECO:0000256" key="5">
    <source>
        <dbReference type="ARBA" id="ARBA00022519"/>
    </source>
</evidence>
<keyword evidence="6 16" id="KW-0812">Transmembrane</keyword>
<dbReference type="HOGENOM" id="CLU_013350_3_0_0"/>
<keyword evidence="10" id="KW-0406">Ion transport</keyword>
<dbReference type="GO" id="GO:0005886">
    <property type="term" value="C:plasma membrane"/>
    <property type="evidence" value="ECO:0007669"/>
    <property type="project" value="UniProtKB-SubCell"/>
</dbReference>
<evidence type="ECO:0000256" key="14">
    <source>
        <dbReference type="PIRSR" id="PIRSR603373-1"/>
    </source>
</evidence>